<proteinExistence type="predicted"/>
<dbReference type="OMA" id="KSEVGGW"/>
<name>M5FR39_DACPD</name>
<keyword evidence="2" id="KW-1133">Transmembrane helix</keyword>
<sequence length="177" mass="18939">MSQNFRSVKEAEHNLPPKRKSQPIARVKPPGSKISFDMFIYALAFITLVISLFYAYRLTTWKTQAGGWINLLFDKHPNEPLISTNSPPGTSGLSLEAQIRNLADELGIHPRELAGAIKPLLPAATSSSIAAANPSGTVVNVFVETEPAGATAASVLEKVTGMAGMVGNDEAFLDEGF</sequence>
<dbReference type="RefSeq" id="XP_040624971.1">
    <property type="nucleotide sequence ID" value="XM_040770668.1"/>
</dbReference>
<reference evidence="3 4" key="1">
    <citation type="journal article" date="2012" name="Science">
        <title>The Paleozoic origin of enzymatic lignin decomposition reconstructed from 31 fungal genomes.</title>
        <authorList>
            <person name="Floudas D."/>
            <person name="Binder M."/>
            <person name="Riley R."/>
            <person name="Barry K."/>
            <person name="Blanchette R.A."/>
            <person name="Henrissat B."/>
            <person name="Martinez A.T."/>
            <person name="Otillar R."/>
            <person name="Spatafora J.W."/>
            <person name="Yadav J.S."/>
            <person name="Aerts A."/>
            <person name="Benoit I."/>
            <person name="Boyd A."/>
            <person name="Carlson A."/>
            <person name="Copeland A."/>
            <person name="Coutinho P.M."/>
            <person name="de Vries R.P."/>
            <person name="Ferreira P."/>
            <person name="Findley K."/>
            <person name="Foster B."/>
            <person name="Gaskell J."/>
            <person name="Glotzer D."/>
            <person name="Gorecki P."/>
            <person name="Heitman J."/>
            <person name="Hesse C."/>
            <person name="Hori C."/>
            <person name="Igarashi K."/>
            <person name="Jurgens J.A."/>
            <person name="Kallen N."/>
            <person name="Kersten P."/>
            <person name="Kohler A."/>
            <person name="Kuees U."/>
            <person name="Kumar T.K.A."/>
            <person name="Kuo A."/>
            <person name="LaButti K."/>
            <person name="Larrondo L.F."/>
            <person name="Lindquist E."/>
            <person name="Ling A."/>
            <person name="Lombard V."/>
            <person name="Lucas S."/>
            <person name="Lundell T."/>
            <person name="Martin R."/>
            <person name="McLaughlin D.J."/>
            <person name="Morgenstern I."/>
            <person name="Morin E."/>
            <person name="Murat C."/>
            <person name="Nagy L.G."/>
            <person name="Nolan M."/>
            <person name="Ohm R.A."/>
            <person name="Patyshakuliyeva A."/>
            <person name="Rokas A."/>
            <person name="Ruiz-Duenas F.J."/>
            <person name="Sabat G."/>
            <person name="Salamov A."/>
            <person name="Samejima M."/>
            <person name="Schmutz J."/>
            <person name="Slot J.C."/>
            <person name="St John F."/>
            <person name="Stenlid J."/>
            <person name="Sun H."/>
            <person name="Sun S."/>
            <person name="Syed K."/>
            <person name="Tsang A."/>
            <person name="Wiebenga A."/>
            <person name="Young D."/>
            <person name="Pisabarro A."/>
            <person name="Eastwood D.C."/>
            <person name="Martin F."/>
            <person name="Cullen D."/>
            <person name="Grigoriev I.V."/>
            <person name="Hibbett D.S."/>
        </authorList>
    </citation>
    <scope>NUCLEOTIDE SEQUENCE [LARGE SCALE GENOMIC DNA]</scope>
    <source>
        <strain evidence="3 4">DJM-731 SS1</strain>
    </source>
</reference>
<dbReference type="STRING" id="1858805.M5FR39"/>
<keyword evidence="4" id="KW-1185">Reference proteome</keyword>
<feature type="transmembrane region" description="Helical" evidence="2">
    <location>
        <begin position="38"/>
        <end position="56"/>
    </location>
</feature>
<evidence type="ECO:0000313" key="3">
    <source>
        <dbReference type="EMBL" id="EJT98073.1"/>
    </source>
</evidence>
<gene>
    <name evidence="3" type="ORF">DACRYDRAFT_118846</name>
</gene>
<dbReference type="OrthoDB" id="3199651at2759"/>
<feature type="region of interest" description="Disordered" evidence="1">
    <location>
        <begin position="1"/>
        <end position="26"/>
    </location>
</feature>
<keyword evidence="2" id="KW-0812">Transmembrane</keyword>
<protein>
    <submittedName>
        <fullName evidence="3">Uncharacterized protein</fullName>
    </submittedName>
</protein>
<accession>M5FR39</accession>
<dbReference type="GeneID" id="63685730"/>
<dbReference type="HOGENOM" id="CLU_103024_1_0_1"/>
<evidence type="ECO:0000256" key="2">
    <source>
        <dbReference type="SAM" id="Phobius"/>
    </source>
</evidence>
<dbReference type="AlphaFoldDB" id="M5FR39"/>
<organism evidence="3 4">
    <name type="scientific">Dacryopinax primogenitus (strain DJM 731)</name>
    <name type="common">Brown rot fungus</name>
    <dbReference type="NCBI Taxonomy" id="1858805"/>
    <lineage>
        <taxon>Eukaryota</taxon>
        <taxon>Fungi</taxon>
        <taxon>Dikarya</taxon>
        <taxon>Basidiomycota</taxon>
        <taxon>Agaricomycotina</taxon>
        <taxon>Dacrymycetes</taxon>
        <taxon>Dacrymycetales</taxon>
        <taxon>Dacrymycetaceae</taxon>
        <taxon>Dacryopinax</taxon>
    </lineage>
</organism>
<evidence type="ECO:0000256" key="1">
    <source>
        <dbReference type="SAM" id="MobiDB-lite"/>
    </source>
</evidence>
<evidence type="ECO:0000313" key="4">
    <source>
        <dbReference type="Proteomes" id="UP000030653"/>
    </source>
</evidence>
<dbReference type="Proteomes" id="UP000030653">
    <property type="component" value="Unassembled WGS sequence"/>
</dbReference>
<dbReference type="EMBL" id="JH795874">
    <property type="protein sequence ID" value="EJT98073.1"/>
    <property type="molecule type" value="Genomic_DNA"/>
</dbReference>
<keyword evidence="2" id="KW-0472">Membrane</keyword>